<sequence length="240" mass="26397">APTAEGECLRRIASLERRLARERRLMASVRAGEAAALFDESDMGFAAEVEDEHGDDAGLLEPPEGDEGGVEGAGADEHGEEEGEALGGHGEEEGGHGEEEGKGHHSHGEEEGEGQWYAQDEEEEEEKYSETDIAMSKVLLGSFALVMLIIYFVNWEDDDVKLYSWMMVSNTICIFVAVLIFSCIHEFVLASVGAEDLHSSGWYIVMVYAMLVAWYVMLNVIVALIANEIWPFPHDGALDE</sequence>
<feature type="transmembrane region" description="Helical" evidence="2">
    <location>
        <begin position="165"/>
        <end position="189"/>
    </location>
</feature>
<organism evidence="3 4">
    <name type="scientific">Prorocentrum cordatum</name>
    <dbReference type="NCBI Taxonomy" id="2364126"/>
    <lineage>
        <taxon>Eukaryota</taxon>
        <taxon>Sar</taxon>
        <taxon>Alveolata</taxon>
        <taxon>Dinophyceae</taxon>
        <taxon>Prorocentrales</taxon>
        <taxon>Prorocentraceae</taxon>
        <taxon>Prorocentrum</taxon>
    </lineage>
</organism>
<evidence type="ECO:0000313" key="4">
    <source>
        <dbReference type="Proteomes" id="UP001189429"/>
    </source>
</evidence>
<feature type="transmembrane region" description="Helical" evidence="2">
    <location>
        <begin position="134"/>
        <end position="153"/>
    </location>
</feature>
<dbReference type="EMBL" id="CAUYUJ010005158">
    <property type="protein sequence ID" value="CAK0812499.1"/>
    <property type="molecule type" value="Genomic_DNA"/>
</dbReference>
<dbReference type="Proteomes" id="UP001189429">
    <property type="component" value="Unassembled WGS sequence"/>
</dbReference>
<evidence type="ECO:0008006" key="5">
    <source>
        <dbReference type="Google" id="ProtNLM"/>
    </source>
</evidence>
<reference evidence="3" key="1">
    <citation type="submission" date="2023-10" db="EMBL/GenBank/DDBJ databases">
        <authorList>
            <person name="Chen Y."/>
            <person name="Shah S."/>
            <person name="Dougan E. K."/>
            <person name="Thang M."/>
            <person name="Chan C."/>
        </authorList>
    </citation>
    <scope>NUCLEOTIDE SEQUENCE [LARGE SCALE GENOMIC DNA]</scope>
</reference>
<name>A0ABN9R1B2_9DINO</name>
<accession>A0ABN9R1B2</accession>
<feature type="non-terminal residue" evidence="3">
    <location>
        <position position="1"/>
    </location>
</feature>
<feature type="region of interest" description="Disordered" evidence="1">
    <location>
        <begin position="48"/>
        <end position="129"/>
    </location>
</feature>
<evidence type="ECO:0000256" key="1">
    <source>
        <dbReference type="SAM" id="MobiDB-lite"/>
    </source>
</evidence>
<keyword evidence="2" id="KW-0472">Membrane</keyword>
<keyword evidence="2" id="KW-1133">Transmembrane helix</keyword>
<feature type="transmembrane region" description="Helical" evidence="2">
    <location>
        <begin position="201"/>
        <end position="226"/>
    </location>
</feature>
<gene>
    <name evidence="3" type="ORF">PCOR1329_LOCUS16774</name>
</gene>
<keyword evidence="4" id="KW-1185">Reference proteome</keyword>
<feature type="compositionally biased region" description="Basic and acidic residues" evidence="1">
    <location>
        <begin position="89"/>
        <end position="109"/>
    </location>
</feature>
<keyword evidence="2" id="KW-0812">Transmembrane</keyword>
<protein>
    <recommendedName>
        <fullName evidence="5">Ion transport domain-containing protein</fullName>
    </recommendedName>
</protein>
<evidence type="ECO:0000256" key="2">
    <source>
        <dbReference type="SAM" id="Phobius"/>
    </source>
</evidence>
<feature type="non-terminal residue" evidence="3">
    <location>
        <position position="240"/>
    </location>
</feature>
<proteinExistence type="predicted"/>
<comment type="caution">
    <text evidence="3">The sequence shown here is derived from an EMBL/GenBank/DDBJ whole genome shotgun (WGS) entry which is preliminary data.</text>
</comment>
<evidence type="ECO:0000313" key="3">
    <source>
        <dbReference type="EMBL" id="CAK0812499.1"/>
    </source>
</evidence>